<dbReference type="GO" id="GO:0003855">
    <property type="term" value="F:3-dehydroquinate dehydratase activity"/>
    <property type="evidence" value="ECO:0007669"/>
    <property type="project" value="InterPro"/>
</dbReference>
<keyword evidence="12" id="KW-0456">Lyase</keyword>
<evidence type="ECO:0000256" key="7">
    <source>
        <dbReference type="ARBA" id="ARBA00022723"/>
    </source>
</evidence>
<dbReference type="AlphaFoldDB" id="S2K7U5"/>
<evidence type="ECO:0000256" key="1">
    <source>
        <dbReference type="ARBA" id="ARBA00001393"/>
    </source>
</evidence>
<dbReference type="FunFam" id="3.40.50.1970:FF:000007">
    <property type="entry name" value="Pentafunctional AROM polypeptide"/>
    <property type="match status" value="1"/>
</dbReference>
<dbReference type="EMBL" id="KE123909">
    <property type="protein sequence ID" value="EPB91458.1"/>
    <property type="molecule type" value="Genomic_DNA"/>
</dbReference>
<keyword evidence="6" id="KW-0028">Amino-acid biosynthesis</keyword>
<dbReference type="EC" id="4.2.3.4" evidence="5"/>
<dbReference type="GO" id="GO:0005737">
    <property type="term" value="C:cytoplasm"/>
    <property type="evidence" value="ECO:0007669"/>
    <property type="project" value="InterPro"/>
</dbReference>
<dbReference type="InterPro" id="IPR013785">
    <property type="entry name" value="Aldolase_TIM"/>
</dbReference>
<dbReference type="Gene3D" id="1.20.1090.10">
    <property type="entry name" value="Dehydroquinate synthase-like - alpha domain"/>
    <property type="match status" value="1"/>
</dbReference>
<dbReference type="Proteomes" id="UP000014254">
    <property type="component" value="Unassembled WGS sequence"/>
</dbReference>
<accession>S2K7U5</accession>
<evidence type="ECO:0000256" key="3">
    <source>
        <dbReference type="ARBA" id="ARBA00001947"/>
    </source>
</evidence>
<dbReference type="GO" id="GO:0008652">
    <property type="term" value="P:amino acid biosynthetic process"/>
    <property type="evidence" value="ECO:0007669"/>
    <property type="project" value="UniProtKB-KW"/>
</dbReference>
<keyword evidence="16" id="KW-1185">Reference proteome</keyword>
<keyword evidence="9" id="KW-0862">Zinc</keyword>
<dbReference type="PANTHER" id="PTHR43622">
    <property type="entry name" value="3-DEHYDROQUINATE SYNTHASE"/>
    <property type="match status" value="1"/>
</dbReference>
<dbReference type="Gene3D" id="3.40.50.1970">
    <property type="match status" value="1"/>
</dbReference>
<dbReference type="CDD" id="cd00502">
    <property type="entry name" value="DHQase_I"/>
    <property type="match status" value="1"/>
</dbReference>
<dbReference type="OMA" id="WGHRWGC"/>
<evidence type="ECO:0000313" key="15">
    <source>
        <dbReference type="EMBL" id="EPB91458.1"/>
    </source>
</evidence>
<evidence type="ECO:0000256" key="2">
    <source>
        <dbReference type="ARBA" id="ARBA00001911"/>
    </source>
</evidence>
<evidence type="ECO:0000256" key="5">
    <source>
        <dbReference type="ARBA" id="ARBA00013031"/>
    </source>
</evidence>
<evidence type="ECO:0000313" key="16">
    <source>
        <dbReference type="Proteomes" id="UP000014254"/>
    </source>
</evidence>
<proteinExistence type="predicted"/>
<dbReference type="GO" id="GO:0003856">
    <property type="term" value="F:3-dehydroquinate synthase activity"/>
    <property type="evidence" value="ECO:0007669"/>
    <property type="project" value="UniProtKB-EC"/>
</dbReference>
<feature type="domain" description="3-dehydroquinate synthase N-terminal" evidence="13">
    <location>
        <begin position="78"/>
        <end position="189"/>
    </location>
</feature>
<dbReference type="GO" id="GO:0000166">
    <property type="term" value="F:nucleotide binding"/>
    <property type="evidence" value="ECO:0007669"/>
    <property type="project" value="UniProtKB-KW"/>
</dbReference>
<dbReference type="InterPro" id="IPR030960">
    <property type="entry name" value="DHQS/DOIS_N"/>
</dbReference>
<keyword evidence="10" id="KW-0520">NAD</keyword>
<evidence type="ECO:0000256" key="6">
    <source>
        <dbReference type="ARBA" id="ARBA00022605"/>
    </source>
</evidence>
<dbReference type="Pfam" id="PF01761">
    <property type="entry name" value="DHQ_synthase"/>
    <property type="match status" value="1"/>
</dbReference>
<dbReference type="SUPFAM" id="SSF56796">
    <property type="entry name" value="Dehydroquinate synthase-like"/>
    <property type="match status" value="1"/>
</dbReference>
<protein>
    <recommendedName>
        <fullName evidence="5">3-dehydroquinate synthase</fullName>
        <ecNumber evidence="5">4.2.3.4</ecNumber>
    </recommendedName>
</protein>
<evidence type="ECO:0000256" key="8">
    <source>
        <dbReference type="ARBA" id="ARBA00022741"/>
    </source>
</evidence>
<dbReference type="Pfam" id="PF01487">
    <property type="entry name" value="DHquinase_I"/>
    <property type="match status" value="1"/>
</dbReference>
<dbReference type="CDD" id="cd08195">
    <property type="entry name" value="DHQS"/>
    <property type="match status" value="1"/>
</dbReference>
<dbReference type="PANTHER" id="PTHR43622:SF7">
    <property type="entry name" value="3-DEHYDROQUINATE SYNTHASE, CHLOROPLASTIC"/>
    <property type="match status" value="1"/>
</dbReference>
<dbReference type="Pfam" id="PF24621">
    <property type="entry name" value="DHQS_C"/>
    <property type="match status" value="1"/>
</dbReference>
<dbReference type="Gene3D" id="3.20.20.70">
    <property type="entry name" value="Aldolase class I"/>
    <property type="match status" value="1"/>
</dbReference>
<dbReference type="SUPFAM" id="SSF51569">
    <property type="entry name" value="Aldolase"/>
    <property type="match status" value="1"/>
</dbReference>
<comment type="catalytic activity">
    <reaction evidence="1">
        <text>7-phospho-2-dehydro-3-deoxy-D-arabino-heptonate = 3-dehydroquinate + phosphate</text>
        <dbReference type="Rhea" id="RHEA:21968"/>
        <dbReference type="ChEBI" id="CHEBI:32364"/>
        <dbReference type="ChEBI" id="CHEBI:43474"/>
        <dbReference type="ChEBI" id="CHEBI:58394"/>
        <dbReference type="EC" id="4.2.3.4"/>
    </reaction>
</comment>
<evidence type="ECO:0000256" key="4">
    <source>
        <dbReference type="ARBA" id="ARBA00004661"/>
    </source>
</evidence>
<keyword evidence="8" id="KW-0547">Nucleotide-binding</keyword>
<dbReference type="InterPro" id="IPR001381">
    <property type="entry name" value="DHquinase_I"/>
</dbReference>
<keyword evidence="11" id="KW-0057">Aromatic amino acid biosynthesis</keyword>
<dbReference type="InterPro" id="IPR056179">
    <property type="entry name" value="DHQS_C"/>
</dbReference>
<dbReference type="eggNOG" id="KOG0692">
    <property type="taxonomic scope" value="Eukaryota"/>
</dbReference>
<dbReference type="NCBIfam" id="TIGR01093">
    <property type="entry name" value="aroD"/>
    <property type="match status" value="1"/>
</dbReference>
<keyword evidence="7" id="KW-0479">Metal-binding</keyword>
<evidence type="ECO:0000259" key="14">
    <source>
        <dbReference type="Pfam" id="PF24621"/>
    </source>
</evidence>
<evidence type="ECO:0000256" key="11">
    <source>
        <dbReference type="ARBA" id="ARBA00023141"/>
    </source>
</evidence>
<evidence type="ECO:0000256" key="12">
    <source>
        <dbReference type="ARBA" id="ARBA00023239"/>
    </source>
</evidence>
<dbReference type="InParanoid" id="S2K7U5"/>
<organism evidence="15 16">
    <name type="scientific">Mucor circinelloides f. circinelloides (strain 1006PhL)</name>
    <name type="common">Mucormycosis agent</name>
    <name type="synonym">Calyptromyces circinelloides</name>
    <dbReference type="NCBI Taxonomy" id="1220926"/>
    <lineage>
        <taxon>Eukaryota</taxon>
        <taxon>Fungi</taxon>
        <taxon>Fungi incertae sedis</taxon>
        <taxon>Mucoromycota</taxon>
        <taxon>Mucoromycotina</taxon>
        <taxon>Mucoromycetes</taxon>
        <taxon>Mucorales</taxon>
        <taxon>Mucorineae</taxon>
        <taxon>Mucoraceae</taxon>
        <taxon>Mucor</taxon>
    </lineage>
</organism>
<dbReference type="VEuPathDB" id="FungiDB:HMPREF1544_01781"/>
<dbReference type="GO" id="GO:0046872">
    <property type="term" value="F:metal ion binding"/>
    <property type="evidence" value="ECO:0007669"/>
    <property type="project" value="UniProtKB-KW"/>
</dbReference>
<reference evidence="16" key="1">
    <citation type="submission" date="2013-05" db="EMBL/GenBank/DDBJ databases">
        <title>The Genome sequence of Mucor circinelloides f. circinelloides 1006PhL.</title>
        <authorList>
            <consortium name="The Broad Institute Genomics Platform"/>
            <person name="Cuomo C."/>
            <person name="Earl A."/>
            <person name="Findley K."/>
            <person name="Lee S.C."/>
            <person name="Walker B."/>
            <person name="Young S."/>
            <person name="Zeng Q."/>
            <person name="Gargeya S."/>
            <person name="Fitzgerald M."/>
            <person name="Haas B."/>
            <person name="Abouelleil A."/>
            <person name="Allen A.W."/>
            <person name="Alvarado L."/>
            <person name="Arachchi H.M."/>
            <person name="Berlin A.M."/>
            <person name="Chapman S.B."/>
            <person name="Gainer-Dewar J."/>
            <person name="Goldberg J."/>
            <person name="Griggs A."/>
            <person name="Gujja S."/>
            <person name="Hansen M."/>
            <person name="Howarth C."/>
            <person name="Imamovic A."/>
            <person name="Ireland A."/>
            <person name="Larimer J."/>
            <person name="McCowan C."/>
            <person name="Murphy C."/>
            <person name="Pearson M."/>
            <person name="Poon T.W."/>
            <person name="Priest M."/>
            <person name="Roberts A."/>
            <person name="Saif S."/>
            <person name="Shea T."/>
            <person name="Sisk P."/>
            <person name="Sykes S."/>
            <person name="Wortman J."/>
            <person name="Nusbaum C."/>
            <person name="Birren B."/>
        </authorList>
    </citation>
    <scope>NUCLEOTIDE SEQUENCE [LARGE SCALE GENOMIC DNA]</scope>
    <source>
        <strain evidence="16">1006PhL</strain>
    </source>
</reference>
<comment type="cofactor">
    <cofactor evidence="2">
        <name>NAD(+)</name>
        <dbReference type="ChEBI" id="CHEBI:57540"/>
    </cofactor>
</comment>
<evidence type="ECO:0000259" key="13">
    <source>
        <dbReference type="Pfam" id="PF01761"/>
    </source>
</evidence>
<comment type="cofactor">
    <cofactor evidence="3">
        <name>Zn(2+)</name>
        <dbReference type="ChEBI" id="CHEBI:29105"/>
    </cofactor>
</comment>
<dbReference type="InterPro" id="IPR050071">
    <property type="entry name" value="Dehydroquinate_synthase"/>
</dbReference>
<name>S2K7U5_MUCC1</name>
<gene>
    <name evidence="15" type="ORF">HMPREF1544_01781</name>
</gene>
<dbReference type="OrthoDB" id="197068at2759"/>
<evidence type="ECO:0000256" key="9">
    <source>
        <dbReference type="ARBA" id="ARBA00022833"/>
    </source>
</evidence>
<dbReference type="NCBIfam" id="TIGR01357">
    <property type="entry name" value="aroB"/>
    <property type="match status" value="1"/>
</dbReference>
<evidence type="ECO:0000256" key="10">
    <source>
        <dbReference type="ARBA" id="ARBA00023027"/>
    </source>
</evidence>
<sequence length="769" mass="85775">MVLDLSNVTTIPLLNVPHVIQIGYHLTDHIALDLTRNINNVSNYVIITDTQLAPLYLDTLYQSIQSHLKSSQRLLTRILPCGEQSKSRAVKASIEDFLLNEKCTRDTCLIALGGGVIGDLVGFVASTFMRGVPFVQIPTTLLAMVDSSIGGKTAIDTVHGKNLIGTFWQPKRIYMNLSVLGTLPKREIANGMAEVIKTFAISNQAEFAKLESGKSQIESAILGFSDENDNAAHLGADKAFLLSVISACAAFKANVVTQDEKEGGLRGLLNFGHTLGHAYEAHLSPAWLHGECVSLGLIHEAELSSYLGYCPSSAVDRLKRCLQSYDLPIQFDEYSKKKLELAQVMDTMKVDKKNKGAQKRVVLIKDIGSTLESKPTDVDDAAIEQVLVKYIFSSASGGNASSMPNQERYFMNTFPLEISIDSVNLSPHLHTLSMAFKKMGVDITTQDDQHVKLSGNDSRKEIRIYLTQKAGSTKPSSNGDAWYEYVVLPLQKADSQFVFHVLHFINITMLSQSRHISPVQSKQTTFVTPTISSYATVLPSLMKQWLEGTDAIEFRVDHLVIQNTTEDWVANVGLQLAHLRQLTRLPIIYTVRTQPQAGKFDPTHVDLYETLLQWGHRWGCDYIDMESSTLSEERQKVMMEMNQGYKNTKIISSFHDPNHTFSWSDAAMKKVYQQAKSLFDAYHHQGVIKLVGFADTFYDNIELEQFRHQVDADKNKEIILINMGVHGRFSRVSNQFLSPATHPTMSTAAAPGQLSVNELSNLRKELHFN</sequence>
<feature type="domain" description="3-dehydroquinate synthase C-terminal" evidence="14">
    <location>
        <begin position="191"/>
        <end position="354"/>
    </location>
</feature>
<dbReference type="STRING" id="1220926.S2K7U5"/>
<dbReference type="InterPro" id="IPR016037">
    <property type="entry name" value="DHQ_synth_AroB"/>
</dbReference>
<dbReference type="GO" id="GO:0009073">
    <property type="term" value="P:aromatic amino acid family biosynthetic process"/>
    <property type="evidence" value="ECO:0007669"/>
    <property type="project" value="UniProtKB-KW"/>
</dbReference>
<comment type="pathway">
    <text evidence="4">Metabolic intermediate biosynthesis; chorismate biosynthesis; chorismate from D-erythrose 4-phosphate and phosphoenolpyruvate: step 2/7.</text>
</comment>